<dbReference type="Pfam" id="PF07940">
    <property type="entry name" value="Hepar_II_III_C"/>
    <property type="match status" value="1"/>
</dbReference>
<feature type="domain" description="Heparinase II/III-like C-terminal" evidence="5">
    <location>
        <begin position="508"/>
        <end position="587"/>
    </location>
</feature>
<proteinExistence type="predicted"/>
<dbReference type="Proteomes" id="UP000663802">
    <property type="component" value="Unassembled WGS sequence"/>
</dbReference>
<dbReference type="PANTHER" id="PTHR39210">
    <property type="entry name" value="HEPARIN-SULFATE LYASE"/>
    <property type="match status" value="1"/>
</dbReference>
<dbReference type="EMBL" id="BMBA01000008">
    <property type="protein sequence ID" value="GFZ33968.1"/>
    <property type="molecule type" value="Genomic_DNA"/>
</dbReference>
<keyword evidence="2" id="KW-0732">Signal</keyword>
<keyword evidence="3" id="KW-0574">Periplasm</keyword>
<name>A0ABQ1EGK6_9CLOT</name>
<evidence type="ECO:0000313" key="8">
    <source>
        <dbReference type="Proteomes" id="UP000663802"/>
    </source>
</evidence>
<evidence type="ECO:0000256" key="1">
    <source>
        <dbReference type="ARBA" id="ARBA00004418"/>
    </source>
</evidence>
<dbReference type="InterPro" id="IPR008929">
    <property type="entry name" value="Chondroitin_lyas"/>
</dbReference>
<comment type="subcellular location">
    <subcellularLocation>
        <location evidence="1">Periplasm</location>
    </subcellularLocation>
</comment>
<gene>
    <name evidence="7" type="ORF">CSC2_44940</name>
</gene>
<evidence type="ECO:0000256" key="2">
    <source>
        <dbReference type="ARBA" id="ARBA00022729"/>
    </source>
</evidence>
<keyword evidence="4" id="KW-0456">Lyase</keyword>
<keyword evidence="8" id="KW-1185">Reference proteome</keyword>
<evidence type="ECO:0000256" key="4">
    <source>
        <dbReference type="ARBA" id="ARBA00023239"/>
    </source>
</evidence>
<feature type="domain" description="Heparin-sulfate lyase N-terminal" evidence="6">
    <location>
        <begin position="130"/>
        <end position="359"/>
    </location>
</feature>
<dbReference type="SUPFAM" id="SSF48230">
    <property type="entry name" value="Chondroitin AC/alginate lyase"/>
    <property type="match status" value="1"/>
</dbReference>
<evidence type="ECO:0000256" key="3">
    <source>
        <dbReference type="ARBA" id="ARBA00022764"/>
    </source>
</evidence>
<dbReference type="InterPro" id="IPR012480">
    <property type="entry name" value="Hepar_II_III_C"/>
</dbReference>
<organism evidence="7 8">
    <name type="scientific">Clostridium zeae</name>
    <dbReference type="NCBI Taxonomy" id="2759022"/>
    <lineage>
        <taxon>Bacteria</taxon>
        <taxon>Bacillati</taxon>
        <taxon>Bacillota</taxon>
        <taxon>Clostridia</taxon>
        <taxon>Eubacteriales</taxon>
        <taxon>Clostridiaceae</taxon>
        <taxon>Clostridium</taxon>
    </lineage>
</organism>
<evidence type="ECO:0000259" key="5">
    <source>
        <dbReference type="Pfam" id="PF07940"/>
    </source>
</evidence>
<reference evidence="7 8" key="1">
    <citation type="journal article" date="2021" name="Int. J. Syst. Evol. Microbiol.">
        <title>Clostridium zeae sp. nov., isolated from corn silage.</title>
        <authorList>
            <person name="Kobayashi H."/>
            <person name="Tanizawa Y."/>
            <person name="Yagura M."/>
            <person name="Sakamoto M."/>
            <person name="Ohkuma M."/>
            <person name="Tohno M."/>
        </authorList>
    </citation>
    <scope>NUCLEOTIDE SEQUENCE [LARGE SCALE GENOMIC DNA]</scope>
    <source>
        <strain evidence="7 8">CSC2</strain>
    </source>
</reference>
<dbReference type="PANTHER" id="PTHR39210:SF1">
    <property type="entry name" value="HEPARIN-SULFATE LYASE"/>
    <property type="match status" value="1"/>
</dbReference>
<evidence type="ECO:0008006" key="9">
    <source>
        <dbReference type="Google" id="ProtNLM"/>
    </source>
</evidence>
<dbReference type="Gene3D" id="1.50.10.100">
    <property type="entry name" value="Chondroitin AC/alginate lyase"/>
    <property type="match status" value="1"/>
</dbReference>
<dbReference type="Pfam" id="PF16889">
    <property type="entry name" value="Hepar_II_III_N"/>
    <property type="match status" value="1"/>
</dbReference>
<evidence type="ECO:0000313" key="7">
    <source>
        <dbReference type="EMBL" id="GFZ33968.1"/>
    </source>
</evidence>
<comment type="caution">
    <text evidence="7">The sequence shown here is derived from an EMBL/GenBank/DDBJ whole genome shotgun (WGS) entry which is preliminary data.</text>
</comment>
<accession>A0ABQ1EGK6</accession>
<protein>
    <recommendedName>
        <fullName evidence="9">Heparin-sulfate lyase N-terminal domain-containing protein</fullName>
    </recommendedName>
</protein>
<dbReference type="Gene3D" id="2.70.98.70">
    <property type="match status" value="1"/>
</dbReference>
<dbReference type="InterPro" id="IPR031680">
    <property type="entry name" value="Hepar_II_III_N"/>
</dbReference>
<sequence length="673" mass="79006">MRLDNIKNKLHKLYDIIKDYIYTENIQNNNTNINNIINLQMLSKFTDENISSSELEYVVKRYMNHEFDLLGSGWVKASYKFDSFGSNGILYRNKFNNLERDQIIRRTIIFKKRKKSKLLASKIQKSYEMINWARDYKSGYTYNTKLHKNLIKPGKPFGSEIKFPWELSRMHHLVQMSIFSLIDGSLSKDLIEEFKNQTLDFFSTNPKPFGVNWVCPMDVGIRIVNILIAYDIFTQLDSSNVIESNFKEILAQEVVNHLDFVYNNLENKGVPGNHYLANLAALIIGGIYISNEYALNKYLELGIKEFINQIDIQFNSDGSNFEASTAYHNLSFEIMTVTILYILRLLELNPKIEKDFKNIDKNYLLDKLYKALQFNIDMLKDNDKIIQIGDNDSGRFIKLTTTGEFLDENKYKNRYKSLENYEYSLRLFFDENMLNNKSTSALASAFFDIRYNEFPVEYFFVKSIYNHNNPTKYTKNYLDSFYEDDDIIKQLEYKKERVFDVQLGSKDDREVKYYKDFGLAIVSSVNWKIYLFAGPVGYEGLGAHSHNDKLNIEFVYEGQDILYDSGAYLYTSSESNRNEFRSSIKHNIPIPLYDEQEQNIFFHMFGTRCETSCRFIEVSNTTVSAVCGYRNKTFFRQLIIEDDKLIIRDFANVEFFQNFNDSSFSNGYGKLMN</sequence>
<dbReference type="RefSeq" id="WP_206872479.1">
    <property type="nucleotide sequence ID" value="NZ_BMBA01000008.1"/>
</dbReference>
<evidence type="ECO:0000259" key="6">
    <source>
        <dbReference type="Pfam" id="PF16889"/>
    </source>
</evidence>